<dbReference type="Proteomes" id="UP000295371">
    <property type="component" value="Unassembled WGS sequence"/>
</dbReference>
<accession>A0A4R7J1T0</accession>
<dbReference type="EMBL" id="SOAW01000002">
    <property type="protein sequence ID" value="TDT31111.1"/>
    <property type="molecule type" value="Genomic_DNA"/>
</dbReference>
<evidence type="ECO:0000313" key="1">
    <source>
        <dbReference type="EMBL" id="TDT31111.1"/>
    </source>
</evidence>
<name>A0A4R7J1T0_9ACTN</name>
<dbReference type="AlphaFoldDB" id="A0A4R7J1T0"/>
<sequence>MPTRAPTRCSTHRQLNCPHCTKPWARKPKTWTGGSTRAWRKVRAQRLTIEPLCRQCGQPATQVDHIDGTNYATQRYDINMTRSLCEPCHRTRTAHQGRNSQG</sequence>
<gene>
    <name evidence="1" type="ORF">CLV29_2524</name>
</gene>
<evidence type="ECO:0000313" key="2">
    <source>
        <dbReference type="Proteomes" id="UP000295371"/>
    </source>
</evidence>
<reference evidence="1 2" key="1">
    <citation type="submission" date="2019-03" db="EMBL/GenBank/DDBJ databases">
        <title>Genomic Encyclopedia of Archaeal and Bacterial Type Strains, Phase II (KMG-II): from individual species to whole genera.</title>
        <authorList>
            <person name="Goeker M."/>
        </authorList>
    </citation>
    <scope>NUCLEOTIDE SEQUENCE [LARGE SCALE GENOMIC DNA]</scope>
    <source>
        <strain evidence="1 2">DSM 24323</strain>
    </source>
</reference>
<organism evidence="1 2">
    <name type="scientific">Naumannella halotolerans</name>
    <dbReference type="NCBI Taxonomy" id="993414"/>
    <lineage>
        <taxon>Bacteria</taxon>
        <taxon>Bacillati</taxon>
        <taxon>Actinomycetota</taxon>
        <taxon>Actinomycetes</taxon>
        <taxon>Propionibacteriales</taxon>
        <taxon>Propionibacteriaceae</taxon>
        <taxon>Naumannella</taxon>
    </lineage>
</organism>
<protein>
    <recommendedName>
        <fullName evidence="3">HNH endonuclease</fullName>
    </recommendedName>
</protein>
<keyword evidence="2" id="KW-1185">Reference proteome</keyword>
<comment type="caution">
    <text evidence="1">The sequence shown here is derived from an EMBL/GenBank/DDBJ whole genome shotgun (WGS) entry which is preliminary data.</text>
</comment>
<evidence type="ECO:0008006" key="3">
    <source>
        <dbReference type="Google" id="ProtNLM"/>
    </source>
</evidence>
<proteinExistence type="predicted"/>